<dbReference type="AlphaFoldDB" id="A0A191YSH5"/>
<dbReference type="KEGG" id="psil:PMA3_11390"/>
<proteinExistence type="predicted"/>
<dbReference type="STRING" id="1853130.PMA3_11390"/>
<keyword evidence="2" id="KW-1185">Reference proteome</keyword>
<sequence>MYIIGYKGGEDGCPENSIYGELVGYNWNSNDFADKKFPSVGTILDFYAQHRIVDSDFFYFGSEFICSEFLLRLIIDSSFGSVDIRDVRLHQQNKAFPLASKKYYLLRSREVHKILDMAKSTYEFRFDPVTKTPEEDAYHSGRLIFDLISDFQLSENLCPLDIFVASEMLKDEYVISDALAERITECRLKGVNLTPLSKYIYDAKLEF</sequence>
<protein>
    <recommendedName>
        <fullName evidence="3">Immunity protein 43 domain-containing protein</fullName>
    </recommendedName>
</protein>
<dbReference type="RefSeq" id="WP_064677247.1">
    <property type="nucleotide sequence ID" value="NZ_CP014870.1"/>
</dbReference>
<dbReference type="OrthoDB" id="7014953at2"/>
<dbReference type="EMBL" id="CP014870">
    <property type="protein sequence ID" value="ANJ55719.1"/>
    <property type="molecule type" value="Genomic_DNA"/>
</dbReference>
<name>A0A191YSH5_9PSED</name>
<evidence type="ECO:0000313" key="1">
    <source>
        <dbReference type="EMBL" id="ANJ55719.1"/>
    </source>
</evidence>
<evidence type="ECO:0008006" key="3">
    <source>
        <dbReference type="Google" id="ProtNLM"/>
    </source>
</evidence>
<gene>
    <name evidence="1" type="ORF">PMA3_11390</name>
</gene>
<organism evidence="1 2">
    <name type="scientific">Pseudomonas silesiensis</name>
    <dbReference type="NCBI Taxonomy" id="1853130"/>
    <lineage>
        <taxon>Bacteria</taxon>
        <taxon>Pseudomonadati</taxon>
        <taxon>Pseudomonadota</taxon>
        <taxon>Gammaproteobacteria</taxon>
        <taxon>Pseudomonadales</taxon>
        <taxon>Pseudomonadaceae</taxon>
        <taxon>Pseudomonas</taxon>
    </lineage>
</organism>
<reference evidence="1 2" key="1">
    <citation type="journal article" date="2018" name="Syst. Appl. Microbiol.">
        <title>Pseudomonas silesiensis sp. nov. strain A3T isolated from a biological pesticide sewage treatment plant and analysis of the complete genome sequence.</title>
        <authorList>
            <person name="Kaminski M.A."/>
            <person name="Furmanczyk E.M."/>
            <person name="Sobczak A."/>
            <person name="Dziembowski A."/>
            <person name="Lipinski L."/>
        </authorList>
    </citation>
    <scope>NUCLEOTIDE SEQUENCE [LARGE SCALE GENOMIC DNA]</scope>
    <source>
        <strain evidence="1 2">A3</strain>
    </source>
</reference>
<evidence type="ECO:0000313" key="2">
    <source>
        <dbReference type="Proteomes" id="UP000078354"/>
    </source>
</evidence>
<dbReference type="Proteomes" id="UP000078354">
    <property type="component" value="Chromosome"/>
</dbReference>
<accession>A0A191YSH5</accession>